<evidence type="ECO:0000313" key="2">
    <source>
        <dbReference type="EMBL" id="JAE26919.1"/>
    </source>
</evidence>
<evidence type="ECO:0000256" key="1">
    <source>
        <dbReference type="SAM" id="MobiDB-lite"/>
    </source>
</evidence>
<feature type="compositionally biased region" description="Basic residues" evidence="1">
    <location>
        <begin position="79"/>
        <end position="104"/>
    </location>
</feature>
<dbReference type="EMBL" id="GBRH01170977">
    <property type="protein sequence ID" value="JAE26919.1"/>
    <property type="molecule type" value="Transcribed_RNA"/>
</dbReference>
<protein>
    <submittedName>
        <fullName evidence="2">Uncharacterized protein</fullName>
    </submittedName>
</protein>
<dbReference type="AlphaFoldDB" id="A0A0A9GTQ8"/>
<feature type="region of interest" description="Disordered" evidence="1">
    <location>
        <begin position="64"/>
        <end position="114"/>
    </location>
</feature>
<reference evidence="2" key="2">
    <citation type="journal article" date="2015" name="Data Brief">
        <title>Shoot transcriptome of the giant reed, Arundo donax.</title>
        <authorList>
            <person name="Barrero R.A."/>
            <person name="Guerrero F.D."/>
            <person name="Moolhuijzen P."/>
            <person name="Goolsby J.A."/>
            <person name="Tidwell J."/>
            <person name="Bellgard S.E."/>
            <person name="Bellgard M.I."/>
        </authorList>
    </citation>
    <scope>NUCLEOTIDE SEQUENCE</scope>
    <source>
        <tissue evidence="2">Shoot tissue taken approximately 20 cm above the soil surface</tissue>
    </source>
</reference>
<reference evidence="2" key="1">
    <citation type="submission" date="2014-09" db="EMBL/GenBank/DDBJ databases">
        <authorList>
            <person name="Magalhaes I.L.F."/>
            <person name="Oliveira U."/>
            <person name="Santos F.R."/>
            <person name="Vidigal T.H.D.A."/>
            <person name="Brescovit A.D."/>
            <person name="Santos A.J."/>
        </authorList>
    </citation>
    <scope>NUCLEOTIDE SEQUENCE</scope>
    <source>
        <tissue evidence="2">Shoot tissue taken approximately 20 cm above the soil surface</tissue>
    </source>
</reference>
<feature type="compositionally biased region" description="Low complexity" evidence="1">
    <location>
        <begin position="1"/>
        <end position="12"/>
    </location>
</feature>
<name>A0A0A9GTQ8_ARUDO</name>
<feature type="compositionally biased region" description="Basic residues" evidence="1">
    <location>
        <begin position="13"/>
        <end position="28"/>
    </location>
</feature>
<accession>A0A0A9GTQ8</accession>
<proteinExistence type="predicted"/>
<sequence length="114" mass="11915">MAEGVRGAAAAVRARHGVHGLRAGRGRAGRGAARVEADVARRRGCPGRLEGVRRVAVPVDGRVVQCRGPGHGAEPAVRRPPRRRAGGPLRRGRHARAAGPHRHQPVGPDPAAAR</sequence>
<organism evidence="2">
    <name type="scientific">Arundo donax</name>
    <name type="common">Giant reed</name>
    <name type="synonym">Donax arundinaceus</name>
    <dbReference type="NCBI Taxonomy" id="35708"/>
    <lineage>
        <taxon>Eukaryota</taxon>
        <taxon>Viridiplantae</taxon>
        <taxon>Streptophyta</taxon>
        <taxon>Embryophyta</taxon>
        <taxon>Tracheophyta</taxon>
        <taxon>Spermatophyta</taxon>
        <taxon>Magnoliopsida</taxon>
        <taxon>Liliopsida</taxon>
        <taxon>Poales</taxon>
        <taxon>Poaceae</taxon>
        <taxon>PACMAD clade</taxon>
        <taxon>Arundinoideae</taxon>
        <taxon>Arundineae</taxon>
        <taxon>Arundo</taxon>
    </lineage>
</organism>
<feature type="region of interest" description="Disordered" evidence="1">
    <location>
        <begin position="1"/>
        <end position="34"/>
    </location>
</feature>